<dbReference type="PROSITE" id="PS50109">
    <property type="entry name" value="HIS_KIN"/>
    <property type="match status" value="1"/>
</dbReference>
<keyword evidence="3 6" id="KW-0597">Phosphoprotein</keyword>
<dbReference type="Proteomes" id="UP000249819">
    <property type="component" value="Unassembled WGS sequence"/>
</dbReference>
<feature type="domain" description="Response regulatory" evidence="9">
    <location>
        <begin position="449"/>
        <end position="563"/>
    </location>
</feature>
<evidence type="ECO:0000256" key="7">
    <source>
        <dbReference type="SAM" id="Phobius"/>
    </source>
</evidence>
<protein>
    <recommendedName>
        <fullName evidence="2">histidine kinase</fullName>
        <ecNumber evidence="2">2.7.13.3</ecNumber>
    </recommendedName>
</protein>
<dbReference type="PANTHER" id="PTHR43047">
    <property type="entry name" value="TWO-COMPONENT HISTIDINE PROTEIN KINASE"/>
    <property type="match status" value="1"/>
</dbReference>
<keyword evidence="7" id="KW-0812">Transmembrane</keyword>
<dbReference type="EC" id="2.7.13.3" evidence="2"/>
<dbReference type="InterPro" id="IPR036890">
    <property type="entry name" value="HATPase_C_sf"/>
</dbReference>
<dbReference type="CDD" id="cd00075">
    <property type="entry name" value="HATPase"/>
    <property type="match status" value="1"/>
</dbReference>
<keyword evidence="4" id="KW-0808">Transferase</keyword>
<dbReference type="SMART" id="SM00448">
    <property type="entry name" value="REC"/>
    <property type="match status" value="1"/>
</dbReference>
<dbReference type="RefSeq" id="WP_111594101.1">
    <property type="nucleotide sequence ID" value="NZ_QLMA01000007.1"/>
</dbReference>
<dbReference type="InterPro" id="IPR004358">
    <property type="entry name" value="Sig_transdc_His_kin-like_C"/>
</dbReference>
<feature type="transmembrane region" description="Helical" evidence="7">
    <location>
        <begin position="163"/>
        <end position="183"/>
    </location>
</feature>
<dbReference type="InterPro" id="IPR005467">
    <property type="entry name" value="His_kinase_dom"/>
</dbReference>
<dbReference type="SUPFAM" id="SSF52172">
    <property type="entry name" value="CheY-like"/>
    <property type="match status" value="1"/>
</dbReference>
<evidence type="ECO:0000313" key="11">
    <source>
        <dbReference type="Proteomes" id="UP000249819"/>
    </source>
</evidence>
<evidence type="ECO:0000256" key="5">
    <source>
        <dbReference type="ARBA" id="ARBA00022777"/>
    </source>
</evidence>
<dbReference type="Gene3D" id="1.10.287.130">
    <property type="match status" value="1"/>
</dbReference>
<feature type="transmembrane region" description="Helical" evidence="7">
    <location>
        <begin position="54"/>
        <end position="72"/>
    </location>
</feature>
<keyword evidence="5 10" id="KW-0418">Kinase</keyword>
<dbReference type="Gene3D" id="3.30.565.10">
    <property type="entry name" value="Histidine kinase-like ATPase, C-terminal domain"/>
    <property type="match status" value="1"/>
</dbReference>
<evidence type="ECO:0000259" key="8">
    <source>
        <dbReference type="PROSITE" id="PS50109"/>
    </source>
</evidence>
<dbReference type="Pfam" id="PF00072">
    <property type="entry name" value="Response_reg"/>
    <property type="match status" value="1"/>
</dbReference>
<feature type="transmembrane region" description="Helical" evidence="7">
    <location>
        <begin position="125"/>
        <end position="143"/>
    </location>
</feature>
<organism evidence="10 11">
    <name type="scientific">Chitinophaga dinghuensis</name>
    <dbReference type="NCBI Taxonomy" id="1539050"/>
    <lineage>
        <taxon>Bacteria</taxon>
        <taxon>Pseudomonadati</taxon>
        <taxon>Bacteroidota</taxon>
        <taxon>Chitinophagia</taxon>
        <taxon>Chitinophagales</taxon>
        <taxon>Chitinophagaceae</taxon>
        <taxon>Chitinophaga</taxon>
    </lineage>
</organism>
<keyword evidence="11" id="KW-1185">Reference proteome</keyword>
<sequence length="571" mass="63367">MTTLLKQTNPNPAETTSCQDGINSVTVINTLSIISAVLIAIQSCLLFSYTRDSYFLGLGTLAGIAFLGLLLLNELGMTLMARLFFLAIHQTVAILLAIVKGAVVGEAILAAFLIIVTLLVFTRTWIIVSCITLSIACLLIIKINFHTGFLNPVPEKGLQSIRFFKECCAASLFILISAGVGFFKRNVLGLIKALKKSNRELQQALKEKSMLAQFLSHEIRNPLHSMAGITEVMTREISGKDEYNPLMEYMHDLNASSGYAMSVVNNVLELEAAERQCCSPEVFAPADWLQGIVKSFQYQASHKQVALVFVSGDDIPSYISSPKNCLNKIVINLIINAIKFTRENSVVSITLSRENERLCISVQDRGMGMSREKRDRIFNLYETEKNEFLQGSGIGLYVANNLTRAIGGTLALESEENKGTTFILEWPLQEAATPPMKVVSNLDGFEGLKLLAVDDDTFSQKYLKRYFDDTEIHIRQAFHGEEGLKLCRDWQPDVLLLDVFLGDMTGHEFLEQVHILSPDTRVIIVSGTSSEEEKQWFLDAGADNYLMKPLPKRALYAAIEHVMGKESAAAI</sequence>
<dbReference type="SMART" id="SM00388">
    <property type="entry name" value="HisKA"/>
    <property type="match status" value="1"/>
</dbReference>
<dbReference type="InterPro" id="IPR003661">
    <property type="entry name" value="HisK_dim/P_dom"/>
</dbReference>
<dbReference type="Pfam" id="PF02518">
    <property type="entry name" value="HATPase_c"/>
    <property type="match status" value="1"/>
</dbReference>
<dbReference type="OrthoDB" id="636661at2"/>
<dbReference type="InterPro" id="IPR011006">
    <property type="entry name" value="CheY-like_superfamily"/>
</dbReference>
<evidence type="ECO:0000259" key="9">
    <source>
        <dbReference type="PROSITE" id="PS50110"/>
    </source>
</evidence>
<feature type="transmembrane region" description="Helical" evidence="7">
    <location>
        <begin position="27"/>
        <end position="47"/>
    </location>
</feature>
<proteinExistence type="predicted"/>
<evidence type="ECO:0000256" key="3">
    <source>
        <dbReference type="ARBA" id="ARBA00022553"/>
    </source>
</evidence>
<feature type="transmembrane region" description="Helical" evidence="7">
    <location>
        <begin position="92"/>
        <end position="118"/>
    </location>
</feature>
<dbReference type="InterPro" id="IPR001789">
    <property type="entry name" value="Sig_transdc_resp-reg_receiver"/>
</dbReference>
<dbReference type="GO" id="GO:0000155">
    <property type="term" value="F:phosphorelay sensor kinase activity"/>
    <property type="evidence" value="ECO:0007669"/>
    <property type="project" value="InterPro"/>
</dbReference>
<evidence type="ECO:0000313" key="10">
    <source>
        <dbReference type="EMBL" id="RAJ77518.1"/>
    </source>
</evidence>
<feature type="modified residue" description="4-aspartylphosphate" evidence="6">
    <location>
        <position position="498"/>
    </location>
</feature>
<evidence type="ECO:0000256" key="2">
    <source>
        <dbReference type="ARBA" id="ARBA00012438"/>
    </source>
</evidence>
<dbReference type="PROSITE" id="PS50110">
    <property type="entry name" value="RESPONSE_REGULATORY"/>
    <property type="match status" value="1"/>
</dbReference>
<evidence type="ECO:0000256" key="4">
    <source>
        <dbReference type="ARBA" id="ARBA00022679"/>
    </source>
</evidence>
<dbReference type="AlphaFoldDB" id="A0A327VU89"/>
<dbReference type="SUPFAM" id="SSF55874">
    <property type="entry name" value="ATPase domain of HSP90 chaperone/DNA topoisomerase II/histidine kinase"/>
    <property type="match status" value="1"/>
</dbReference>
<dbReference type="InterPro" id="IPR036097">
    <property type="entry name" value="HisK_dim/P_sf"/>
</dbReference>
<dbReference type="InterPro" id="IPR003594">
    <property type="entry name" value="HATPase_dom"/>
</dbReference>
<evidence type="ECO:0000256" key="6">
    <source>
        <dbReference type="PROSITE-ProRule" id="PRU00169"/>
    </source>
</evidence>
<dbReference type="PRINTS" id="PR00344">
    <property type="entry name" value="BCTRLSENSOR"/>
</dbReference>
<accession>A0A327VU89</accession>
<comment type="catalytic activity">
    <reaction evidence="1">
        <text>ATP + protein L-histidine = ADP + protein N-phospho-L-histidine.</text>
        <dbReference type="EC" id="2.7.13.3"/>
    </reaction>
</comment>
<evidence type="ECO:0000256" key="1">
    <source>
        <dbReference type="ARBA" id="ARBA00000085"/>
    </source>
</evidence>
<dbReference type="Pfam" id="PF00512">
    <property type="entry name" value="HisKA"/>
    <property type="match status" value="1"/>
</dbReference>
<dbReference type="SMART" id="SM00387">
    <property type="entry name" value="HATPase_c"/>
    <property type="match status" value="1"/>
</dbReference>
<feature type="domain" description="Histidine kinase" evidence="8">
    <location>
        <begin position="214"/>
        <end position="430"/>
    </location>
</feature>
<reference evidence="10 11" key="1">
    <citation type="submission" date="2018-06" db="EMBL/GenBank/DDBJ databases">
        <title>Genomic Encyclopedia of Archaeal and Bacterial Type Strains, Phase II (KMG-II): from individual species to whole genera.</title>
        <authorList>
            <person name="Goeker M."/>
        </authorList>
    </citation>
    <scope>NUCLEOTIDE SEQUENCE [LARGE SCALE GENOMIC DNA]</scope>
    <source>
        <strain evidence="10 11">DSM 29821</strain>
    </source>
</reference>
<dbReference type="CDD" id="cd00156">
    <property type="entry name" value="REC"/>
    <property type="match status" value="1"/>
</dbReference>
<name>A0A327VU89_9BACT</name>
<comment type="caution">
    <text evidence="10">The sequence shown here is derived from an EMBL/GenBank/DDBJ whole genome shotgun (WGS) entry which is preliminary data.</text>
</comment>
<dbReference type="Gene3D" id="3.40.50.2300">
    <property type="match status" value="1"/>
</dbReference>
<dbReference type="EMBL" id="QLMA01000007">
    <property type="protein sequence ID" value="RAJ77518.1"/>
    <property type="molecule type" value="Genomic_DNA"/>
</dbReference>
<dbReference type="CDD" id="cd00082">
    <property type="entry name" value="HisKA"/>
    <property type="match status" value="1"/>
</dbReference>
<dbReference type="SUPFAM" id="SSF47384">
    <property type="entry name" value="Homodimeric domain of signal transducing histidine kinase"/>
    <property type="match status" value="1"/>
</dbReference>
<keyword evidence="7" id="KW-1133">Transmembrane helix</keyword>
<gene>
    <name evidence="10" type="ORF">CLV59_107285</name>
</gene>
<keyword evidence="7" id="KW-0472">Membrane</keyword>